<feature type="transmembrane region" description="Helical" evidence="2">
    <location>
        <begin position="115"/>
        <end position="137"/>
    </location>
</feature>
<dbReference type="AlphaFoldDB" id="A0A4S4E049"/>
<feature type="transmembrane region" description="Helical" evidence="2">
    <location>
        <begin position="92"/>
        <end position="109"/>
    </location>
</feature>
<keyword evidence="4" id="KW-1185">Reference proteome</keyword>
<reference evidence="3 4" key="1">
    <citation type="journal article" date="2018" name="Proc. Natl. Acad. Sci. U.S.A.">
        <title>Draft genome sequence of Camellia sinensis var. sinensis provides insights into the evolution of the tea genome and tea quality.</title>
        <authorList>
            <person name="Wei C."/>
            <person name="Yang H."/>
            <person name="Wang S."/>
            <person name="Zhao J."/>
            <person name="Liu C."/>
            <person name="Gao L."/>
            <person name="Xia E."/>
            <person name="Lu Y."/>
            <person name="Tai Y."/>
            <person name="She G."/>
            <person name="Sun J."/>
            <person name="Cao H."/>
            <person name="Tong W."/>
            <person name="Gao Q."/>
            <person name="Li Y."/>
            <person name="Deng W."/>
            <person name="Jiang X."/>
            <person name="Wang W."/>
            <person name="Chen Q."/>
            <person name="Zhang S."/>
            <person name="Li H."/>
            <person name="Wu J."/>
            <person name="Wang P."/>
            <person name="Li P."/>
            <person name="Shi C."/>
            <person name="Zheng F."/>
            <person name="Jian J."/>
            <person name="Huang B."/>
            <person name="Shan D."/>
            <person name="Shi M."/>
            <person name="Fang C."/>
            <person name="Yue Y."/>
            <person name="Li F."/>
            <person name="Li D."/>
            <person name="Wei S."/>
            <person name="Han B."/>
            <person name="Jiang C."/>
            <person name="Yin Y."/>
            <person name="Xia T."/>
            <person name="Zhang Z."/>
            <person name="Bennetzen J.L."/>
            <person name="Zhao S."/>
            <person name="Wan X."/>
        </authorList>
    </citation>
    <scope>NUCLEOTIDE SEQUENCE [LARGE SCALE GENOMIC DNA]</scope>
    <source>
        <strain evidence="4">cv. Shuchazao</strain>
        <tissue evidence="3">Leaf</tissue>
    </source>
</reference>
<evidence type="ECO:0000256" key="2">
    <source>
        <dbReference type="SAM" id="Phobius"/>
    </source>
</evidence>
<accession>A0A4S4E049</accession>
<gene>
    <name evidence="3" type="ORF">TEA_020208</name>
</gene>
<name>A0A4S4E049_CAMSN</name>
<protein>
    <submittedName>
        <fullName evidence="3">Uncharacterized protein</fullName>
    </submittedName>
</protein>
<dbReference type="Proteomes" id="UP000306102">
    <property type="component" value="Unassembled WGS sequence"/>
</dbReference>
<feature type="region of interest" description="Disordered" evidence="1">
    <location>
        <begin position="12"/>
        <end position="43"/>
    </location>
</feature>
<dbReference type="EMBL" id="SDRB02008739">
    <property type="protein sequence ID" value="THG09119.1"/>
    <property type="molecule type" value="Genomic_DNA"/>
</dbReference>
<organism evidence="3 4">
    <name type="scientific">Camellia sinensis var. sinensis</name>
    <name type="common">China tea</name>
    <dbReference type="NCBI Taxonomy" id="542762"/>
    <lineage>
        <taxon>Eukaryota</taxon>
        <taxon>Viridiplantae</taxon>
        <taxon>Streptophyta</taxon>
        <taxon>Embryophyta</taxon>
        <taxon>Tracheophyta</taxon>
        <taxon>Spermatophyta</taxon>
        <taxon>Magnoliopsida</taxon>
        <taxon>eudicotyledons</taxon>
        <taxon>Gunneridae</taxon>
        <taxon>Pentapetalae</taxon>
        <taxon>asterids</taxon>
        <taxon>Ericales</taxon>
        <taxon>Theaceae</taxon>
        <taxon>Camellia</taxon>
    </lineage>
</organism>
<evidence type="ECO:0000313" key="4">
    <source>
        <dbReference type="Proteomes" id="UP000306102"/>
    </source>
</evidence>
<feature type="compositionally biased region" description="Basic and acidic residues" evidence="1">
    <location>
        <begin position="28"/>
        <end position="37"/>
    </location>
</feature>
<sequence>MWVLVFDSSCSSRDADRDSGCIGNYEPSGREGEERGFKGKTGSSGAKLQLGTVLSIQPRDGLAVATIHGSILEGLVKAKYSIGAVLPIRERAVAATATVVVVVLAALSVDRDLGSWLLLLLCLWTVALAAAGCYGCCCSACG</sequence>
<evidence type="ECO:0000256" key="1">
    <source>
        <dbReference type="SAM" id="MobiDB-lite"/>
    </source>
</evidence>
<keyword evidence="2" id="KW-0812">Transmembrane</keyword>
<comment type="caution">
    <text evidence="3">The sequence shown here is derived from an EMBL/GenBank/DDBJ whole genome shotgun (WGS) entry which is preliminary data.</text>
</comment>
<evidence type="ECO:0000313" key="3">
    <source>
        <dbReference type="EMBL" id="THG09119.1"/>
    </source>
</evidence>
<keyword evidence="2" id="KW-0472">Membrane</keyword>
<proteinExistence type="predicted"/>
<keyword evidence="2" id="KW-1133">Transmembrane helix</keyword>